<feature type="transmembrane region" description="Helical" evidence="1">
    <location>
        <begin position="36"/>
        <end position="57"/>
    </location>
</feature>
<dbReference type="PATRIC" id="fig|1121328.3.peg.1891"/>
<reference evidence="2 3" key="1">
    <citation type="submission" date="2016-02" db="EMBL/GenBank/DDBJ databases">
        <title>Draft genome sequence for Clostridium paradoxum JW-YL-7.</title>
        <authorList>
            <person name="Utturkar S.M."/>
            <person name="Lancaster A."/>
            <person name="Poole F.L."/>
            <person name="Adams M.W."/>
            <person name="Brown S.D."/>
        </authorList>
    </citation>
    <scope>NUCLEOTIDE SEQUENCE [LARGE SCALE GENOMIC DNA]</scope>
    <source>
        <strain evidence="2 3">JW-YL-7</strain>
    </source>
</reference>
<keyword evidence="1" id="KW-0472">Membrane</keyword>
<protein>
    <recommendedName>
        <fullName evidence="4">Adenosylcobinamide-GDP ribazoletransferase</fullName>
    </recommendedName>
</protein>
<keyword evidence="1" id="KW-0812">Transmembrane</keyword>
<feature type="transmembrane region" description="Helical" evidence="1">
    <location>
        <begin position="12"/>
        <end position="30"/>
    </location>
</feature>
<dbReference type="EMBL" id="LSFY01000002">
    <property type="protein sequence ID" value="KXZ38922.1"/>
    <property type="molecule type" value="Genomic_DNA"/>
</dbReference>
<comment type="caution">
    <text evidence="2">The sequence shown here is derived from an EMBL/GenBank/DDBJ whole genome shotgun (WGS) entry which is preliminary data.</text>
</comment>
<evidence type="ECO:0000256" key="1">
    <source>
        <dbReference type="SAM" id="Phobius"/>
    </source>
</evidence>
<dbReference type="STRING" id="1121328.JWYL7_1879"/>
<evidence type="ECO:0008006" key="4">
    <source>
        <dbReference type="Google" id="ProtNLM"/>
    </source>
</evidence>
<evidence type="ECO:0000313" key="3">
    <source>
        <dbReference type="Proteomes" id="UP000092605"/>
    </source>
</evidence>
<keyword evidence="1" id="KW-1133">Transmembrane helix</keyword>
<evidence type="ECO:0000313" key="2">
    <source>
        <dbReference type="EMBL" id="KXZ38922.1"/>
    </source>
</evidence>
<gene>
    <name evidence="2" type="ORF">JWYL7_1879</name>
</gene>
<sequence length="88" mass="10380">MGNIFIGKTTNYQLLMSIIQSILIIAFLILDTYELIFNILFIFILWIFVRLFTRYITSKIDGITGDTRMLLRNISTFIFNFLYLALNI</sequence>
<proteinExistence type="predicted"/>
<name>A0A150FMR9_CLOPD</name>
<organism evidence="2 3">
    <name type="scientific">Alkalithermobacter thermoalcaliphilus JW-YL-7 = DSM 7308</name>
    <dbReference type="NCBI Taxonomy" id="1121328"/>
    <lineage>
        <taxon>Bacteria</taxon>
        <taxon>Bacillati</taxon>
        <taxon>Bacillota</taxon>
        <taxon>Clostridia</taxon>
        <taxon>Peptostreptococcales</taxon>
        <taxon>Tepidibacteraceae</taxon>
        <taxon>Alkalithermobacter</taxon>
    </lineage>
</organism>
<feature type="transmembrane region" description="Helical" evidence="1">
    <location>
        <begin position="69"/>
        <end position="86"/>
    </location>
</feature>
<dbReference type="Proteomes" id="UP000092605">
    <property type="component" value="Unassembled WGS sequence"/>
</dbReference>
<accession>A0A150FMR9</accession>
<dbReference type="AlphaFoldDB" id="A0A150FMR9"/>